<feature type="compositionally biased region" description="Basic residues" evidence="1">
    <location>
        <begin position="903"/>
        <end position="916"/>
    </location>
</feature>
<feature type="compositionally biased region" description="Polar residues" evidence="1">
    <location>
        <begin position="818"/>
        <end position="834"/>
    </location>
</feature>
<comment type="caution">
    <text evidence="5">The sequence shown here is derived from an EMBL/GenBank/DDBJ whole genome shotgun (WGS) entry which is preliminary data.</text>
</comment>
<dbReference type="InterPro" id="IPR048535">
    <property type="entry name" value="RRN6_beta-prop"/>
</dbReference>
<dbReference type="AlphaFoldDB" id="A0AAV5RYW5"/>
<evidence type="ECO:0000259" key="3">
    <source>
        <dbReference type="Pfam" id="PF20639"/>
    </source>
</evidence>
<dbReference type="GO" id="GO:0001179">
    <property type="term" value="F:RNA polymerase I general transcription initiation factor binding"/>
    <property type="evidence" value="ECO:0007669"/>
    <property type="project" value="TreeGrafter"/>
</dbReference>
<evidence type="ECO:0000256" key="1">
    <source>
        <dbReference type="SAM" id="MobiDB-lite"/>
    </source>
</evidence>
<dbReference type="GO" id="GO:0001163">
    <property type="term" value="F:RNA polymerase I transcription regulatory region sequence-specific DNA binding"/>
    <property type="evidence" value="ECO:0007669"/>
    <property type="project" value="TreeGrafter"/>
</dbReference>
<feature type="region of interest" description="Disordered" evidence="1">
    <location>
        <begin position="878"/>
        <end position="916"/>
    </location>
</feature>
<organism evidence="5 6">
    <name type="scientific">Maudiozyma humilis</name>
    <name type="common">Sour dough yeast</name>
    <name type="synonym">Kazachstania humilis</name>
    <dbReference type="NCBI Taxonomy" id="51915"/>
    <lineage>
        <taxon>Eukaryota</taxon>
        <taxon>Fungi</taxon>
        <taxon>Dikarya</taxon>
        <taxon>Ascomycota</taxon>
        <taxon>Saccharomycotina</taxon>
        <taxon>Saccharomycetes</taxon>
        <taxon>Saccharomycetales</taxon>
        <taxon>Saccharomycetaceae</taxon>
        <taxon>Maudiozyma</taxon>
    </lineage>
</organism>
<feature type="domain" description="RRN6 K-rich C-terminal" evidence="3">
    <location>
        <begin position="787"/>
        <end position="915"/>
    </location>
</feature>
<dbReference type="GO" id="GO:0070860">
    <property type="term" value="C:RNA polymerase I core factor complex"/>
    <property type="evidence" value="ECO:0007669"/>
    <property type="project" value="TreeGrafter"/>
</dbReference>
<dbReference type="Pfam" id="PF20640">
    <property type="entry name" value="Rrn6_HB"/>
    <property type="match status" value="1"/>
</dbReference>
<evidence type="ECO:0000313" key="5">
    <source>
        <dbReference type="EMBL" id="GMM56483.1"/>
    </source>
</evidence>
<dbReference type="GO" id="GO:0042790">
    <property type="term" value="P:nucleolar large rRNA transcription by RNA polymerase I"/>
    <property type="evidence" value="ECO:0007669"/>
    <property type="project" value="TreeGrafter"/>
</dbReference>
<evidence type="ECO:0000313" key="6">
    <source>
        <dbReference type="Proteomes" id="UP001377567"/>
    </source>
</evidence>
<dbReference type="Pfam" id="PF20639">
    <property type="entry name" value="Rrn6_K-rich"/>
    <property type="match status" value="1"/>
</dbReference>
<evidence type="ECO:0000259" key="4">
    <source>
        <dbReference type="Pfam" id="PF20640"/>
    </source>
</evidence>
<feature type="compositionally biased region" description="Polar residues" evidence="1">
    <location>
        <begin position="878"/>
        <end position="902"/>
    </location>
</feature>
<feature type="domain" description="RRN6 beta-propeller" evidence="2">
    <location>
        <begin position="210"/>
        <end position="539"/>
    </location>
</feature>
<dbReference type="EMBL" id="BTGD01000008">
    <property type="protein sequence ID" value="GMM56483.1"/>
    <property type="molecule type" value="Genomic_DNA"/>
</dbReference>
<keyword evidence="6" id="KW-1185">Reference proteome</keyword>
<name>A0AAV5RYW5_MAUHU</name>
<gene>
    <name evidence="5" type="ORF">DAKH74_030990</name>
</gene>
<dbReference type="InterPro" id="IPR048537">
    <property type="entry name" value="RRN6_HB"/>
</dbReference>
<feature type="domain" description="RRN6 helical bundle" evidence="4">
    <location>
        <begin position="598"/>
        <end position="751"/>
    </location>
</feature>
<dbReference type="PANTHER" id="PTHR28221">
    <property type="entry name" value="RNA POLYMERASE I-SPECIFIC TRANSCRIPTION INITIATION FACTOR RRN6"/>
    <property type="match status" value="1"/>
</dbReference>
<accession>A0AAV5RYW5</accession>
<feature type="compositionally biased region" description="Low complexity" evidence="1">
    <location>
        <begin position="806"/>
        <end position="817"/>
    </location>
</feature>
<dbReference type="PANTHER" id="PTHR28221:SF2">
    <property type="entry name" value="RNA POLYMERASE I-SPECIFIC TRANSCRIPTION INITIATION FACTOR RRN6"/>
    <property type="match status" value="1"/>
</dbReference>
<dbReference type="Proteomes" id="UP001377567">
    <property type="component" value="Unassembled WGS sequence"/>
</dbReference>
<dbReference type="Pfam" id="PF10214">
    <property type="entry name" value="Rrn6_beta-prop"/>
    <property type="match status" value="1"/>
</dbReference>
<evidence type="ECO:0000259" key="2">
    <source>
        <dbReference type="Pfam" id="PF10214"/>
    </source>
</evidence>
<dbReference type="InterPro" id="IPR019350">
    <property type="entry name" value="RNA_pol_I-sp_TIF_RRN6-like"/>
</dbReference>
<proteinExistence type="predicted"/>
<sequence length="916" mass="103508">MNEALIPNKRPLGAQLATGVSAPSLYKSSLTIQSGHVPTDSNLWFGSVNNELPEGFMNFSVIENGELIREESEETLASPTPSMMSFTSADNMRYEYEIPRGDVSDHEAVDSDGMADESEFFDGLNSYGRDSAVSKLAWGRLTPTLSSTGALQVYNDVMDTARNPMYISRANSPASFHHDYVPKELMKSLTKTDSFANTTGSSTTRTTIRNPTIRNTFIIGKIQTSFDIRNYIDFHEVIAYSSGRTNSKLRISVLTGNTDNQAYTLANSNKIIEIDVHSRIKSIQIPTLAKMYTRYSDLLAVITNRSLVLIKIKSIDNQNGTMKYNVMDPLDFTTFGDYPFADVTFNPMDPQQFAVVDTKGNWTMGTIPTQLKRSSKLQLSSTNRGTIYDPEALSHRKHIAWSTNNSRILVSDETKIMELDLNEMVQTEIVVAKTWSSLLDLVELTDDYKVLLTSMEIIIMHIDREKDEVTRILSWKHDLDPLDPTYRMFIQEVVLQGRTLYFTYTCSKNHNMVYLKAFTLDTKNNAIQALKGSSIIEIPSMTNGIQNIEFAEEVIDDVDNDFGVQLSIFVREYDSGIIKKLTLSNVKDSNTSIEHITSDMPNIVDDDIIDLTHVPTEIQAFQNETIRVLYDTISKMKKLSDNHDVKTLEEYGYHLSEAMNKFIQADETDDISDTGLLKDLYQPPSDFRDIEEYSSFLIQFFEHYQNENVSFTDLKKIFKWFIKDDASNIDIFYNKLHQCWALTGEDSEFYSKEIVKQVIGSSLGYSRTNYYQQKTEELLETLDDKTKELLSEWGSESHDDDDDLETQSTVPQSSQPQFTLNSQSQIPTIRSSQSRVEKKRPRTPAYTKKIFSNISATENDLASQNSLPSSMAPAFSLGATSAASTQQSQNITMGSSQLSGSQRTKKKKKKKIGGFA</sequence>
<protein>
    <submittedName>
        <fullName evidence="5">Rrn6 protein</fullName>
    </submittedName>
</protein>
<feature type="region of interest" description="Disordered" evidence="1">
    <location>
        <begin position="794"/>
        <end position="846"/>
    </location>
</feature>
<reference evidence="5 6" key="1">
    <citation type="journal article" date="2023" name="Elife">
        <title>Identification of key yeast species and microbe-microbe interactions impacting larval growth of Drosophila in the wild.</title>
        <authorList>
            <person name="Mure A."/>
            <person name="Sugiura Y."/>
            <person name="Maeda R."/>
            <person name="Honda K."/>
            <person name="Sakurai N."/>
            <person name="Takahashi Y."/>
            <person name="Watada M."/>
            <person name="Katoh T."/>
            <person name="Gotoh A."/>
            <person name="Gotoh Y."/>
            <person name="Taniguchi I."/>
            <person name="Nakamura K."/>
            <person name="Hayashi T."/>
            <person name="Katayama T."/>
            <person name="Uemura T."/>
            <person name="Hattori Y."/>
        </authorList>
    </citation>
    <scope>NUCLEOTIDE SEQUENCE [LARGE SCALE GENOMIC DNA]</scope>
    <source>
        <strain evidence="5 6">KH-74</strain>
    </source>
</reference>
<dbReference type="InterPro" id="IPR048536">
    <property type="entry name" value="Rrn6_K-rich"/>
</dbReference>